<comment type="similarity">
    <text evidence="1 10">Belongs to the peptidase M1 family.</text>
</comment>
<evidence type="ECO:0000259" key="13">
    <source>
        <dbReference type="Pfam" id="PF17900"/>
    </source>
</evidence>
<dbReference type="FunFam" id="1.25.50.20:FF:000005">
    <property type="entry name" value="Aminopeptidase N-like protein"/>
    <property type="match status" value="1"/>
</dbReference>
<dbReference type="GO" id="GO:0016020">
    <property type="term" value="C:membrane"/>
    <property type="evidence" value="ECO:0007669"/>
    <property type="project" value="TreeGrafter"/>
</dbReference>
<keyword evidence="5 8" id="KW-0862">Zinc</keyword>
<keyword evidence="10" id="KW-0472">Membrane</keyword>
<dbReference type="SUPFAM" id="SSF55486">
    <property type="entry name" value="Metalloproteases ('zincins'), catalytic domain"/>
    <property type="match status" value="1"/>
</dbReference>
<dbReference type="InterPro" id="IPR034016">
    <property type="entry name" value="M1_APN-typ"/>
</dbReference>
<feature type="binding site" evidence="8">
    <location>
        <position position="386"/>
    </location>
    <ligand>
        <name>Zn(2+)</name>
        <dbReference type="ChEBI" id="CHEBI:29105"/>
        <note>catalytic</note>
    </ligand>
</feature>
<evidence type="ECO:0000256" key="2">
    <source>
        <dbReference type="ARBA" id="ARBA00022670"/>
    </source>
</evidence>
<dbReference type="GO" id="GO:0042277">
    <property type="term" value="F:peptide binding"/>
    <property type="evidence" value="ECO:0007669"/>
    <property type="project" value="TreeGrafter"/>
</dbReference>
<dbReference type="AlphaFoldDB" id="A0AAV3AI80"/>
<dbReference type="GO" id="GO:0070006">
    <property type="term" value="F:metalloaminopeptidase activity"/>
    <property type="evidence" value="ECO:0007669"/>
    <property type="project" value="TreeGrafter"/>
</dbReference>
<dbReference type="Gene3D" id="2.60.40.1910">
    <property type="match status" value="1"/>
</dbReference>
<feature type="binding site" evidence="8">
    <location>
        <position position="363"/>
    </location>
    <ligand>
        <name>Zn(2+)</name>
        <dbReference type="ChEBI" id="CHEBI:29105"/>
        <note>catalytic</note>
    </ligand>
</feature>
<feature type="transmembrane region" description="Helical" evidence="10">
    <location>
        <begin position="53"/>
        <end position="76"/>
    </location>
</feature>
<dbReference type="Gene3D" id="2.60.40.1730">
    <property type="entry name" value="tricorn interacting facor f3 domain"/>
    <property type="match status" value="1"/>
</dbReference>
<keyword evidence="10" id="KW-0812">Transmembrane</keyword>
<reference evidence="14" key="1">
    <citation type="thesis" date="2020" institute="ProQuest LLC" country="789 East Eisenhower Parkway, Ann Arbor, MI, USA">
        <title>Comparative Genomics and Chromosome Evolution.</title>
        <authorList>
            <person name="Mudd A.B."/>
        </authorList>
    </citation>
    <scope>NUCLEOTIDE SEQUENCE</scope>
    <source>
        <strain evidence="14">1538</strain>
        <tissue evidence="14">Blood</tissue>
    </source>
</reference>
<dbReference type="PRINTS" id="PR00756">
    <property type="entry name" value="ALADIPTASE"/>
</dbReference>
<organism evidence="14 15">
    <name type="scientific">Pyxicephalus adspersus</name>
    <name type="common">African bullfrog</name>
    <dbReference type="NCBI Taxonomy" id="30357"/>
    <lineage>
        <taxon>Eukaryota</taxon>
        <taxon>Metazoa</taxon>
        <taxon>Chordata</taxon>
        <taxon>Craniata</taxon>
        <taxon>Vertebrata</taxon>
        <taxon>Euteleostomi</taxon>
        <taxon>Amphibia</taxon>
        <taxon>Batrachia</taxon>
        <taxon>Anura</taxon>
        <taxon>Neobatrachia</taxon>
        <taxon>Ranoidea</taxon>
        <taxon>Pyxicephalidae</taxon>
        <taxon>Pyxicephalinae</taxon>
        <taxon>Pyxicephalus</taxon>
    </lineage>
</organism>
<evidence type="ECO:0000256" key="10">
    <source>
        <dbReference type="RuleBase" id="RU364040"/>
    </source>
</evidence>
<dbReference type="FunFam" id="1.10.390.10:FF:000008">
    <property type="entry name" value="Thyrotropin-releasing hormone-degrading ectoenzyme"/>
    <property type="match status" value="1"/>
</dbReference>
<dbReference type="Pfam" id="PF01433">
    <property type="entry name" value="Peptidase_M1"/>
    <property type="match status" value="1"/>
</dbReference>
<keyword evidence="15" id="KW-1185">Reference proteome</keyword>
<dbReference type="GO" id="GO:0043171">
    <property type="term" value="P:peptide catabolic process"/>
    <property type="evidence" value="ECO:0007669"/>
    <property type="project" value="TreeGrafter"/>
</dbReference>
<sequence>MALDSKRQKNSLLLSSEAIQDSGMRNSRGLQDQWADTVRPRTTERHITVHRKLVMGFAISILALIVVTIIAVLLSVRFEECSDGSSRTINSSILEAARFNQNLEVGKEAGDGSKHLAAKDDEEEDWKPWTYLRLPTHLRPLHYNLMITAFMDNFTFSGELNVEIECLNSSRYIVVHAHRLTVERVQVAEDRAAGDVKVSSFFAYQPNQVLVVVLNRSLEVHKSYNLKIIYTAIIENELLGFFRSSYVIHGERSIHATDFFLVFSIATLFQILCQVRLYARPDAVRRGSGDYALNITKRLLEFYEDYFKVPYSLPKLDLLAVPKHPYAAMENWGLSVFVEQRILLDQSISSISYLLDVTMVIVHEICHQWFGDLVTPVWWEDVWLKEGLAHYFEFVGTDYLYPGWNMEKQRFLTDVLHEVMLLDGLASSHPVSQEVLKATDIDRVFDWIAYKKGAALIRMLANFMGHRLFQRGLQDYLTSHKFGNAARKDLWNTLSKVLKNEGRSVNIQEVMDQWTLQMGYPVITILRNETVDDGITITQEHFLYNIDANTRDLELRNNSFLWQIPLTIAVGNTSHISPQTIIWVSNKSEYHRITMLEENNWVLGNIDQIGYFRVNYDVKNWRLLIDQLMRNCEVISVSNRAGLIDDAFNLARAGYLTQNIPLEIIRYLSEEKDFLPWHAASRALYPLDKLLDRTEDYSIFSEYVLKQVATMYFRLGWPANGRNGSIIQTSYQTEELRREVIMLACSFGNKQCHQEAATMISDWISSNRNRIPPNVRDIVYCTGVSLMDEDVWEFIWMKFHSTTAVSEKKILLEALTCSDNRNLLNRLLNLSLNSEVVLDQDAIDVIIHVARNPHGRDLAWKFFRDKWKILNARYGEALFMNSKLISGVTEFLNTEEELDELKNFIQLHKSGSAVASMSRALETVEANVRWQRLYREELFQWLRRTLKQ</sequence>
<feature type="active site" description="Proton acceptor" evidence="7">
    <location>
        <position position="364"/>
    </location>
</feature>
<dbReference type="Pfam" id="PF17900">
    <property type="entry name" value="Peptidase_M1_N"/>
    <property type="match status" value="1"/>
</dbReference>
<dbReference type="Pfam" id="PF11838">
    <property type="entry name" value="ERAP1_C"/>
    <property type="match status" value="1"/>
</dbReference>
<dbReference type="EMBL" id="DYDO01000002">
    <property type="protein sequence ID" value="DBA31139.1"/>
    <property type="molecule type" value="Genomic_DNA"/>
</dbReference>
<feature type="domain" description="Peptidase M1 membrane alanine aminopeptidase" evidence="11">
    <location>
        <begin position="291"/>
        <end position="514"/>
    </location>
</feature>
<keyword evidence="10" id="KW-1133">Transmembrane helix</keyword>
<name>A0AAV3AI80_PYXAD</name>
<dbReference type="SUPFAM" id="SSF63737">
    <property type="entry name" value="Leukotriene A4 hydrolase N-terminal domain"/>
    <property type="match status" value="1"/>
</dbReference>
<comment type="cofactor">
    <cofactor evidence="8 10">
        <name>Zn(2+)</name>
        <dbReference type="ChEBI" id="CHEBI:29105"/>
    </cofactor>
    <text evidence="8 10">Binds 1 zinc ion per subunit.</text>
</comment>
<dbReference type="FunFam" id="2.60.40.1910:FF:000006">
    <property type="entry name" value="Aminopeptidase"/>
    <property type="match status" value="1"/>
</dbReference>
<dbReference type="GO" id="GO:0006508">
    <property type="term" value="P:proteolysis"/>
    <property type="evidence" value="ECO:0007669"/>
    <property type="project" value="UniProtKB-KW"/>
</dbReference>
<keyword evidence="4 10" id="KW-0378">Hydrolase</keyword>
<proteinExistence type="inferred from homology"/>
<dbReference type="InterPro" id="IPR001930">
    <property type="entry name" value="Peptidase_M1"/>
</dbReference>
<keyword evidence="6 10" id="KW-0482">Metalloprotease</keyword>
<feature type="site" description="Transition state stabilizer" evidence="9">
    <location>
        <position position="450"/>
    </location>
</feature>
<evidence type="ECO:0000256" key="1">
    <source>
        <dbReference type="ARBA" id="ARBA00010136"/>
    </source>
</evidence>
<evidence type="ECO:0000256" key="4">
    <source>
        <dbReference type="ARBA" id="ARBA00022801"/>
    </source>
</evidence>
<dbReference type="PANTHER" id="PTHR11533:SF294">
    <property type="entry name" value="THYROTROPIN-RELEASING HORMONE-DEGRADING ECTOENZYME"/>
    <property type="match status" value="1"/>
</dbReference>
<evidence type="ECO:0000313" key="14">
    <source>
        <dbReference type="EMBL" id="DBA31139.1"/>
    </source>
</evidence>
<dbReference type="InterPro" id="IPR014782">
    <property type="entry name" value="Peptidase_M1_dom"/>
</dbReference>
<evidence type="ECO:0000256" key="6">
    <source>
        <dbReference type="ARBA" id="ARBA00023049"/>
    </source>
</evidence>
<dbReference type="EC" id="3.4.11.-" evidence="10"/>
<dbReference type="GO" id="GO:0008270">
    <property type="term" value="F:zinc ion binding"/>
    <property type="evidence" value="ECO:0007669"/>
    <property type="project" value="UniProtKB-UniRule"/>
</dbReference>
<feature type="domain" description="ERAP1-like C-terminal" evidence="12">
    <location>
        <begin position="601"/>
        <end position="925"/>
    </location>
</feature>
<evidence type="ECO:0000256" key="5">
    <source>
        <dbReference type="ARBA" id="ARBA00022833"/>
    </source>
</evidence>
<dbReference type="CDD" id="cd09601">
    <property type="entry name" value="M1_APN-Q_like"/>
    <property type="match status" value="1"/>
</dbReference>
<feature type="domain" description="Aminopeptidase N-like N-terminal" evidence="13">
    <location>
        <begin position="140"/>
        <end position="259"/>
    </location>
</feature>
<gene>
    <name evidence="14" type="ORF">GDO54_007036</name>
</gene>
<evidence type="ECO:0000259" key="12">
    <source>
        <dbReference type="Pfam" id="PF11838"/>
    </source>
</evidence>
<dbReference type="Gene3D" id="1.25.50.20">
    <property type="match status" value="1"/>
</dbReference>
<evidence type="ECO:0000256" key="3">
    <source>
        <dbReference type="ARBA" id="ARBA00022723"/>
    </source>
</evidence>
<dbReference type="InterPro" id="IPR045357">
    <property type="entry name" value="Aminopeptidase_N-like_N"/>
</dbReference>
<keyword evidence="10" id="KW-0031">Aminopeptidase</keyword>
<evidence type="ECO:0000313" key="15">
    <source>
        <dbReference type="Proteomes" id="UP001181693"/>
    </source>
</evidence>
<keyword evidence="2 10" id="KW-0645">Protease</keyword>
<feature type="binding site" evidence="8">
    <location>
        <position position="367"/>
    </location>
    <ligand>
        <name>Zn(2+)</name>
        <dbReference type="ChEBI" id="CHEBI:29105"/>
        <note>catalytic</note>
    </ligand>
</feature>
<dbReference type="GO" id="GO:0005615">
    <property type="term" value="C:extracellular space"/>
    <property type="evidence" value="ECO:0007669"/>
    <property type="project" value="TreeGrafter"/>
</dbReference>
<evidence type="ECO:0000256" key="7">
    <source>
        <dbReference type="PIRSR" id="PIRSR634016-1"/>
    </source>
</evidence>
<dbReference type="InterPro" id="IPR042097">
    <property type="entry name" value="Aminopeptidase_N-like_N_sf"/>
</dbReference>
<evidence type="ECO:0000256" key="8">
    <source>
        <dbReference type="PIRSR" id="PIRSR634016-3"/>
    </source>
</evidence>
<evidence type="ECO:0000259" key="11">
    <source>
        <dbReference type="Pfam" id="PF01433"/>
    </source>
</evidence>
<evidence type="ECO:0000256" key="9">
    <source>
        <dbReference type="PIRSR" id="PIRSR634016-4"/>
    </source>
</evidence>
<dbReference type="InterPro" id="IPR027268">
    <property type="entry name" value="Peptidase_M4/M1_CTD_sf"/>
</dbReference>
<keyword evidence="3 8" id="KW-0479">Metal-binding</keyword>
<dbReference type="GO" id="GO:0005737">
    <property type="term" value="C:cytoplasm"/>
    <property type="evidence" value="ECO:0007669"/>
    <property type="project" value="TreeGrafter"/>
</dbReference>
<dbReference type="PANTHER" id="PTHR11533">
    <property type="entry name" value="PROTEASE M1 ZINC METALLOPROTEASE"/>
    <property type="match status" value="1"/>
</dbReference>
<comment type="caution">
    <text evidence="14">The sequence shown here is derived from an EMBL/GenBank/DDBJ whole genome shotgun (WGS) entry which is preliminary data.</text>
</comment>
<dbReference type="InterPro" id="IPR024571">
    <property type="entry name" value="ERAP1-like_C_dom"/>
</dbReference>
<accession>A0AAV3AI80</accession>
<protein>
    <recommendedName>
        <fullName evidence="10">Aminopeptidase</fullName>
        <ecNumber evidence="10">3.4.11.-</ecNumber>
    </recommendedName>
</protein>
<dbReference type="Gene3D" id="1.10.390.10">
    <property type="entry name" value="Neutral Protease Domain 2"/>
    <property type="match status" value="1"/>
</dbReference>
<dbReference type="Proteomes" id="UP001181693">
    <property type="component" value="Unassembled WGS sequence"/>
</dbReference>
<dbReference type="InterPro" id="IPR050344">
    <property type="entry name" value="Peptidase_M1_aminopeptidases"/>
</dbReference>